<dbReference type="RefSeq" id="WP_177026094.1">
    <property type="nucleotide sequence ID" value="NZ_JACAQR010000015.1"/>
</dbReference>
<evidence type="ECO:0000313" key="3">
    <source>
        <dbReference type="EMBL" id="NWD42710.1"/>
    </source>
</evidence>
<evidence type="ECO:0000313" key="5">
    <source>
        <dbReference type="Proteomes" id="UP001224477"/>
    </source>
</evidence>
<reference evidence="2 5" key="2">
    <citation type="journal article" date="2023" name="Microbiol. Resour. Announc.">
        <title>Whole-genome sequence of Pseudomonas yamanorum OLsAu1 isolated from the edible ectomycorrhizal mushroom Lactarius sp. section Deliciosi.</title>
        <authorList>
            <person name="Ramirez-Mendoza R."/>
            <person name="Angeles-Argaiz R.E."/>
            <person name="Hernandez-Oaxaca D."/>
            <person name="Aguirre-Beltran L."/>
            <person name="Almaraz-Suarez J."/>
            <person name="Perez-Moreno J."/>
        </authorList>
    </citation>
    <scope>NUCLEOTIDE SEQUENCE [LARGE SCALE GENOMIC DNA]</scope>
    <source>
        <strain evidence="2 5">OLsAu1</strain>
    </source>
</reference>
<evidence type="ECO:0000313" key="2">
    <source>
        <dbReference type="EMBL" id="MDR0189794.1"/>
    </source>
</evidence>
<keyword evidence="1" id="KW-0732">Signal</keyword>
<sequence length="208" mass="23329">MPFRNVLVFTHLALALLLSGCANPQVTVAPAVPFDLEPLGQPLAQTSVRTALIDQIIVKDPVVISSQKPVLAPSDNDARIAKLRKADGGALPDGYWALYKQNLEAMQYDLNHQHDAARVQYEQTYRDELSRVDDSTLQVMATAPTTLNEQTRRQWNARMADRLSQYIKTSEQSLRAAADAHINRMALMDRQYNVCARNPECWDAPVKK</sequence>
<keyword evidence="5" id="KW-1185">Reference proteome</keyword>
<evidence type="ECO:0000256" key="1">
    <source>
        <dbReference type="SAM" id="SignalP"/>
    </source>
</evidence>
<dbReference type="Proteomes" id="UP000546584">
    <property type="component" value="Unassembled WGS sequence"/>
</dbReference>
<feature type="signal peptide" evidence="1">
    <location>
        <begin position="1"/>
        <end position="24"/>
    </location>
</feature>
<feature type="chain" id="PRO_5042524591" description="Lipoprotein" evidence="1">
    <location>
        <begin position="25"/>
        <end position="208"/>
    </location>
</feature>
<dbReference type="EMBL" id="JAVGXC010000010">
    <property type="protein sequence ID" value="MDR0189794.1"/>
    <property type="molecule type" value="Genomic_DNA"/>
</dbReference>
<dbReference type="AlphaFoldDB" id="A0AAJ3H3J2"/>
<dbReference type="EMBL" id="JACAQR010000015">
    <property type="protein sequence ID" value="NWD42710.1"/>
    <property type="molecule type" value="Genomic_DNA"/>
</dbReference>
<dbReference type="Proteomes" id="UP001224477">
    <property type="component" value="Unassembled WGS sequence"/>
</dbReference>
<reference evidence="3 4" key="1">
    <citation type="submission" date="2020-04" db="EMBL/GenBank/DDBJ databases">
        <title>Molecular characterization of pseudomonads from Agaricus bisporus reveal novel blotch 2 pathogens in Western Europe.</title>
        <authorList>
            <person name="Taparia T."/>
            <person name="Krijger M."/>
            <person name="Haynes E."/>
            <person name="Elpinstone J.G."/>
            <person name="Noble R."/>
            <person name="Van Der Wolf J."/>
        </authorList>
    </citation>
    <scope>NUCLEOTIDE SEQUENCE [LARGE SCALE GENOMIC DNA]</scope>
    <source>
        <strain evidence="3 4">IPO3753</strain>
    </source>
</reference>
<protein>
    <recommendedName>
        <fullName evidence="6">Lipoprotein</fullName>
    </recommendedName>
</protein>
<dbReference type="PROSITE" id="PS51257">
    <property type="entry name" value="PROKAR_LIPOPROTEIN"/>
    <property type="match status" value="1"/>
</dbReference>
<name>A0AAJ3H3J2_9PSED</name>
<evidence type="ECO:0008006" key="6">
    <source>
        <dbReference type="Google" id="ProtNLM"/>
    </source>
</evidence>
<comment type="caution">
    <text evidence="3">The sequence shown here is derived from an EMBL/GenBank/DDBJ whole genome shotgun (WGS) entry which is preliminary data.</text>
</comment>
<organism evidence="3 4">
    <name type="scientific">Pseudomonas yamanorum</name>
    <dbReference type="NCBI Taxonomy" id="515393"/>
    <lineage>
        <taxon>Bacteria</taxon>
        <taxon>Pseudomonadati</taxon>
        <taxon>Pseudomonadota</taxon>
        <taxon>Gammaproteobacteria</taxon>
        <taxon>Pseudomonadales</taxon>
        <taxon>Pseudomonadaceae</taxon>
        <taxon>Pseudomonas</taxon>
    </lineage>
</organism>
<gene>
    <name evidence="3" type="ORF">HX826_12640</name>
    <name evidence="2" type="ORF">RCO22_12670</name>
</gene>
<proteinExistence type="predicted"/>
<accession>A0AAJ3H3J2</accession>
<evidence type="ECO:0000313" key="4">
    <source>
        <dbReference type="Proteomes" id="UP000546584"/>
    </source>
</evidence>